<feature type="region of interest" description="Disordered" evidence="1">
    <location>
        <begin position="1"/>
        <end position="98"/>
    </location>
</feature>
<keyword evidence="3" id="KW-1185">Reference proteome</keyword>
<accession>A0A918G8E4</accession>
<dbReference type="AlphaFoldDB" id="A0A918G8E4"/>
<proteinExistence type="predicted"/>
<gene>
    <name evidence="2" type="ORF">GCM10010269_71970</name>
</gene>
<protein>
    <submittedName>
        <fullName evidence="2">Uncharacterized protein</fullName>
    </submittedName>
</protein>
<dbReference type="Proteomes" id="UP000606194">
    <property type="component" value="Unassembled WGS sequence"/>
</dbReference>
<sequence length="123" mass="12205">MHGDGSASTAVGGPAASRISTRVTARGPPSGRRGRPGPVAPPARKAREARPWARPVRRAAEETAGVAAGFGAPTTPGQPRDDGPGAAAGTVPGLTVTGHGKRLLGKCVIAAPKGVHDRGVRAV</sequence>
<evidence type="ECO:0000256" key="1">
    <source>
        <dbReference type="SAM" id="MobiDB-lite"/>
    </source>
</evidence>
<organism evidence="2 3">
    <name type="scientific">Streptomyces humidus</name>
    <dbReference type="NCBI Taxonomy" id="52259"/>
    <lineage>
        <taxon>Bacteria</taxon>
        <taxon>Bacillati</taxon>
        <taxon>Actinomycetota</taxon>
        <taxon>Actinomycetes</taxon>
        <taxon>Kitasatosporales</taxon>
        <taxon>Streptomycetaceae</taxon>
        <taxon>Streptomyces</taxon>
    </lineage>
</organism>
<evidence type="ECO:0000313" key="3">
    <source>
        <dbReference type="Proteomes" id="UP000606194"/>
    </source>
</evidence>
<evidence type="ECO:0000313" key="2">
    <source>
        <dbReference type="EMBL" id="GGS22793.1"/>
    </source>
</evidence>
<name>A0A918G8E4_9ACTN</name>
<comment type="caution">
    <text evidence="2">The sequence shown here is derived from an EMBL/GenBank/DDBJ whole genome shotgun (WGS) entry which is preliminary data.</text>
</comment>
<reference evidence="2" key="1">
    <citation type="journal article" date="2014" name="Int. J. Syst. Evol. Microbiol.">
        <title>Complete genome sequence of Corynebacterium casei LMG S-19264T (=DSM 44701T), isolated from a smear-ripened cheese.</title>
        <authorList>
            <consortium name="US DOE Joint Genome Institute (JGI-PGF)"/>
            <person name="Walter F."/>
            <person name="Albersmeier A."/>
            <person name="Kalinowski J."/>
            <person name="Ruckert C."/>
        </authorList>
    </citation>
    <scope>NUCLEOTIDE SEQUENCE</scope>
    <source>
        <strain evidence="2">JCM 4386</strain>
    </source>
</reference>
<dbReference type="EMBL" id="BMTL01000041">
    <property type="protein sequence ID" value="GGS22793.1"/>
    <property type="molecule type" value="Genomic_DNA"/>
</dbReference>
<reference evidence="2" key="2">
    <citation type="submission" date="2020-09" db="EMBL/GenBank/DDBJ databases">
        <authorList>
            <person name="Sun Q."/>
            <person name="Ohkuma M."/>
        </authorList>
    </citation>
    <scope>NUCLEOTIDE SEQUENCE</scope>
    <source>
        <strain evidence="2">JCM 4386</strain>
    </source>
</reference>